<organism evidence="1 2">
    <name type="scientific">Mycena rosella</name>
    <name type="common">Pink bonnet</name>
    <name type="synonym">Agaricus rosellus</name>
    <dbReference type="NCBI Taxonomy" id="1033263"/>
    <lineage>
        <taxon>Eukaryota</taxon>
        <taxon>Fungi</taxon>
        <taxon>Dikarya</taxon>
        <taxon>Basidiomycota</taxon>
        <taxon>Agaricomycotina</taxon>
        <taxon>Agaricomycetes</taxon>
        <taxon>Agaricomycetidae</taxon>
        <taxon>Agaricales</taxon>
        <taxon>Marasmiineae</taxon>
        <taxon>Mycenaceae</taxon>
        <taxon>Mycena</taxon>
    </lineage>
</organism>
<name>A0AAD7G4M0_MYCRO</name>
<evidence type="ECO:0000313" key="2">
    <source>
        <dbReference type="Proteomes" id="UP001221757"/>
    </source>
</evidence>
<proteinExistence type="predicted"/>
<reference evidence="1" key="1">
    <citation type="submission" date="2023-03" db="EMBL/GenBank/DDBJ databases">
        <title>Massive genome expansion in bonnet fungi (Mycena s.s.) driven by repeated elements and novel gene families across ecological guilds.</title>
        <authorList>
            <consortium name="Lawrence Berkeley National Laboratory"/>
            <person name="Harder C.B."/>
            <person name="Miyauchi S."/>
            <person name="Viragh M."/>
            <person name="Kuo A."/>
            <person name="Thoen E."/>
            <person name="Andreopoulos B."/>
            <person name="Lu D."/>
            <person name="Skrede I."/>
            <person name="Drula E."/>
            <person name="Henrissat B."/>
            <person name="Morin E."/>
            <person name="Kohler A."/>
            <person name="Barry K."/>
            <person name="LaButti K."/>
            <person name="Morin E."/>
            <person name="Salamov A."/>
            <person name="Lipzen A."/>
            <person name="Mereny Z."/>
            <person name="Hegedus B."/>
            <person name="Baldrian P."/>
            <person name="Stursova M."/>
            <person name="Weitz H."/>
            <person name="Taylor A."/>
            <person name="Grigoriev I.V."/>
            <person name="Nagy L.G."/>
            <person name="Martin F."/>
            <person name="Kauserud H."/>
        </authorList>
    </citation>
    <scope>NUCLEOTIDE SEQUENCE</scope>
    <source>
        <strain evidence="1">CBHHK067</strain>
    </source>
</reference>
<protein>
    <submittedName>
        <fullName evidence="1">Uncharacterized protein</fullName>
    </submittedName>
</protein>
<accession>A0AAD7G4M0</accession>
<dbReference type="EMBL" id="JARKIE010000273">
    <property type="protein sequence ID" value="KAJ7658991.1"/>
    <property type="molecule type" value="Genomic_DNA"/>
</dbReference>
<gene>
    <name evidence="1" type="ORF">B0H17DRAFT_954878</name>
</gene>
<feature type="non-terminal residue" evidence="1">
    <location>
        <position position="1"/>
    </location>
</feature>
<dbReference type="Proteomes" id="UP001221757">
    <property type="component" value="Unassembled WGS sequence"/>
</dbReference>
<evidence type="ECO:0000313" key="1">
    <source>
        <dbReference type="EMBL" id="KAJ7658991.1"/>
    </source>
</evidence>
<dbReference type="AlphaFoldDB" id="A0AAD7G4M0"/>
<sequence>GISVYLRQELRELEILDEITKLRMQGLLLSIVVCLYRRRLLRSYYAWKANHYDPAHFPRTTQWNSSMGPRVPEPKLQ</sequence>
<comment type="caution">
    <text evidence="1">The sequence shown here is derived from an EMBL/GenBank/DDBJ whole genome shotgun (WGS) entry which is preliminary data.</text>
</comment>
<keyword evidence="2" id="KW-1185">Reference proteome</keyword>